<evidence type="ECO:0000313" key="3">
    <source>
        <dbReference type="EMBL" id="KAF5197428.1"/>
    </source>
</evidence>
<dbReference type="Pfam" id="PF01253">
    <property type="entry name" value="SUI1"/>
    <property type="match status" value="1"/>
</dbReference>
<proteinExistence type="predicted"/>
<feature type="region of interest" description="Disordered" evidence="1">
    <location>
        <begin position="60"/>
        <end position="221"/>
    </location>
</feature>
<evidence type="ECO:0000313" key="4">
    <source>
        <dbReference type="Proteomes" id="UP000554482"/>
    </source>
</evidence>
<sequence>MRVVKLGAVEPQARGIVEAQAQKGSEMENNLKLRATAGNLGTQKFNVTSNKFSCLEALEQEDEARDDEKEQREVELGTNSTQHVQVIEHKEPSSDKDDGKPSSEKEEEKSSSGEEEKSSSEEEEEELDREEEEEKSSSEEEEGELDREKDEEDIEDEEEDFDSEKEEEGELEKEEKDFDSEEEEKEVENEEEEQISEIPSIEDSSANSHVSVDNESTQSSNGAHRVHLCVRYHNGNTVTILNGIDPTFSCLKILKAFKKVLNYMGEIVQDYELGQTIQVDGDHRKSIATFLVEEKIANLNQIKVHRPKKTK</sequence>
<dbReference type="Gene3D" id="3.30.780.10">
    <property type="entry name" value="SUI1-like domain"/>
    <property type="match status" value="1"/>
</dbReference>
<feature type="domain" description="SUI1" evidence="2">
    <location>
        <begin position="235"/>
        <end position="295"/>
    </location>
</feature>
<evidence type="ECO:0000259" key="2">
    <source>
        <dbReference type="PROSITE" id="PS50296"/>
    </source>
</evidence>
<dbReference type="InterPro" id="IPR001950">
    <property type="entry name" value="SUI1"/>
</dbReference>
<protein>
    <recommendedName>
        <fullName evidence="2">SUI1 domain-containing protein</fullName>
    </recommendedName>
</protein>
<name>A0A7J6WKF6_THATH</name>
<dbReference type="GO" id="GO:0003743">
    <property type="term" value="F:translation initiation factor activity"/>
    <property type="evidence" value="ECO:0007669"/>
    <property type="project" value="InterPro"/>
</dbReference>
<dbReference type="SUPFAM" id="SSF55159">
    <property type="entry name" value="eIF1-like"/>
    <property type="match status" value="1"/>
</dbReference>
<dbReference type="Proteomes" id="UP000554482">
    <property type="component" value="Unassembled WGS sequence"/>
</dbReference>
<accession>A0A7J6WKF6</accession>
<gene>
    <name evidence="3" type="ORF">FRX31_012985</name>
</gene>
<organism evidence="3 4">
    <name type="scientific">Thalictrum thalictroides</name>
    <name type="common">Rue-anemone</name>
    <name type="synonym">Anemone thalictroides</name>
    <dbReference type="NCBI Taxonomy" id="46969"/>
    <lineage>
        <taxon>Eukaryota</taxon>
        <taxon>Viridiplantae</taxon>
        <taxon>Streptophyta</taxon>
        <taxon>Embryophyta</taxon>
        <taxon>Tracheophyta</taxon>
        <taxon>Spermatophyta</taxon>
        <taxon>Magnoliopsida</taxon>
        <taxon>Ranunculales</taxon>
        <taxon>Ranunculaceae</taxon>
        <taxon>Thalictroideae</taxon>
        <taxon>Thalictrum</taxon>
    </lineage>
</organism>
<feature type="compositionally biased region" description="Polar residues" evidence="1">
    <location>
        <begin position="206"/>
        <end position="221"/>
    </location>
</feature>
<feature type="compositionally biased region" description="Low complexity" evidence="1">
    <location>
        <begin position="196"/>
        <end position="205"/>
    </location>
</feature>
<dbReference type="InterPro" id="IPR036877">
    <property type="entry name" value="SUI1_dom_sf"/>
</dbReference>
<dbReference type="PROSITE" id="PS50296">
    <property type="entry name" value="SUI1"/>
    <property type="match status" value="1"/>
</dbReference>
<reference evidence="3 4" key="1">
    <citation type="submission" date="2020-06" db="EMBL/GenBank/DDBJ databases">
        <title>Transcriptomic and genomic resources for Thalictrum thalictroides and T. hernandezii: Facilitating candidate gene discovery in an emerging model plant lineage.</title>
        <authorList>
            <person name="Arias T."/>
            <person name="Riano-Pachon D.M."/>
            <person name="Di Stilio V.S."/>
        </authorList>
    </citation>
    <scope>NUCLEOTIDE SEQUENCE [LARGE SCALE GENOMIC DNA]</scope>
    <source>
        <strain evidence="4">cv. WT478/WT964</strain>
        <tissue evidence="3">Leaves</tissue>
    </source>
</reference>
<feature type="compositionally biased region" description="Acidic residues" evidence="1">
    <location>
        <begin position="121"/>
        <end position="195"/>
    </location>
</feature>
<dbReference type="PANTHER" id="PTHR10388">
    <property type="entry name" value="EUKARYOTIC TRANSLATION INITIATION FACTOR SUI1"/>
    <property type="match status" value="1"/>
</dbReference>
<feature type="compositionally biased region" description="Basic and acidic residues" evidence="1">
    <location>
        <begin position="86"/>
        <end position="120"/>
    </location>
</feature>
<feature type="compositionally biased region" description="Basic and acidic residues" evidence="1">
    <location>
        <begin position="66"/>
        <end position="75"/>
    </location>
</feature>
<keyword evidence="4" id="KW-1185">Reference proteome</keyword>
<dbReference type="AlphaFoldDB" id="A0A7J6WKF6"/>
<comment type="caution">
    <text evidence="3">The sequence shown here is derived from an EMBL/GenBank/DDBJ whole genome shotgun (WGS) entry which is preliminary data.</text>
</comment>
<evidence type="ECO:0000256" key="1">
    <source>
        <dbReference type="SAM" id="MobiDB-lite"/>
    </source>
</evidence>
<dbReference type="OrthoDB" id="10248435at2759"/>
<dbReference type="EMBL" id="JABWDY010014713">
    <property type="protein sequence ID" value="KAF5197428.1"/>
    <property type="molecule type" value="Genomic_DNA"/>
</dbReference>